<proteinExistence type="predicted"/>
<organism evidence="3">
    <name type="scientific">Melampsora larici-populina (strain 98AG31 / pathotype 3-4-7)</name>
    <name type="common">Poplar leaf rust fungus</name>
    <dbReference type="NCBI Taxonomy" id="747676"/>
    <lineage>
        <taxon>Eukaryota</taxon>
        <taxon>Fungi</taxon>
        <taxon>Dikarya</taxon>
        <taxon>Basidiomycota</taxon>
        <taxon>Pucciniomycotina</taxon>
        <taxon>Pucciniomycetes</taxon>
        <taxon>Pucciniales</taxon>
        <taxon>Melampsoraceae</taxon>
        <taxon>Melampsora</taxon>
    </lineage>
</organism>
<keyword evidence="1" id="KW-0472">Membrane</keyword>
<dbReference type="AlphaFoldDB" id="F4RUB9"/>
<dbReference type="RefSeq" id="XP_007412702.1">
    <property type="nucleotide sequence ID" value="XM_007412640.1"/>
</dbReference>
<evidence type="ECO:0000313" key="3">
    <source>
        <dbReference type="Proteomes" id="UP000001072"/>
    </source>
</evidence>
<keyword evidence="1" id="KW-1133">Transmembrane helix</keyword>
<dbReference type="VEuPathDB" id="FungiDB:MELLADRAFT_89705"/>
<evidence type="ECO:0000256" key="1">
    <source>
        <dbReference type="SAM" id="Phobius"/>
    </source>
</evidence>
<keyword evidence="1" id="KW-0812">Transmembrane</keyword>
<dbReference type="KEGG" id="mlr:MELLADRAFT_89705"/>
<dbReference type="GeneID" id="18935288"/>
<evidence type="ECO:0000313" key="2">
    <source>
        <dbReference type="EMBL" id="EGG03909.1"/>
    </source>
</evidence>
<sequence>MVAWFGPITVPVLVLVSIRFVRGLIMWLLVLLVRREEAALVRGSVVPVGASVVIAGLASLVRVISASALPVAVPPLSTSSPTYCTPVSTVSGSSLILRSATIQHAHLGRRTHVVSFFDVSYKQIDRINPLSACQQELVFWGQACSRLNTNCLSTNMISLSGSTKSLISRSLFFVFTAREVTSSCAAFCAYSSTSLPPAIKDADLCLLGASGSYGGVPYIIVKPWSIALPSSRSSFPNASTMDFHHRSLLLFPGAAGSGGLLSVAHSHMYQLSVIFLSPLVFNGLYGQM</sequence>
<dbReference type="EMBL" id="GL883121">
    <property type="protein sequence ID" value="EGG03909.1"/>
    <property type="molecule type" value="Genomic_DNA"/>
</dbReference>
<keyword evidence="3" id="KW-1185">Reference proteome</keyword>
<gene>
    <name evidence="2" type="ORF">MELLADRAFT_89705</name>
</gene>
<name>F4RUB9_MELLP</name>
<accession>F4RUB9</accession>
<reference evidence="3" key="1">
    <citation type="journal article" date="2011" name="Proc. Natl. Acad. Sci. U.S.A.">
        <title>Obligate biotrophy features unraveled by the genomic analysis of rust fungi.</title>
        <authorList>
            <person name="Duplessis S."/>
            <person name="Cuomo C.A."/>
            <person name="Lin Y.-C."/>
            <person name="Aerts A."/>
            <person name="Tisserant E."/>
            <person name="Veneault-Fourrey C."/>
            <person name="Joly D.L."/>
            <person name="Hacquard S."/>
            <person name="Amselem J."/>
            <person name="Cantarel B.L."/>
            <person name="Chiu R."/>
            <person name="Coutinho P.M."/>
            <person name="Feau N."/>
            <person name="Field M."/>
            <person name="Frey P."/>
            <person name="Gelhaye E."/>
            <person name="Goldberg J."/>
            <person name="Grabherr M.G."/>
            <person name="Kodira C.D."/>
            <person name="Kohler A."/>
            <person name="Kuees U."/>
            <person name="Lindquist E.A."/>
            <person name="Lucas S.M."/>
            <person name="Mago R."/>
            <person name="Mauceli E."/>
            <person name="Morin E."/>
            <person name="Murat C."/>
            <person name="Pangilinan J.L."/>
            <person name="Park R."/>
            <person name="Pearson M."/>
            <person name="Quesneville H."/>
            <person name="Rouhier N."/>
            <person name="Sakthikumar S."/>
            <person name="Salamov A.A."/>
            <person name="Schmutz J."/>
            <person name="Selles B."/>
            <person name="Shapiro H."/>
            <person name="Tanguay P."/>
            <person name="Tuskan G.A."/>
            <person name="Henrissat B."/>
            <person name="Van de Peer Y."/>
            <person name="Rouze P."/>
            <person name="Ellis J.G."/>
            <person name="Dodds P.N."/>
            <person name="Schein J.E."/>
            <person name="Zhong S."/>
            <person name="Hamelin R.C."/>
            <person name="Grigoriev I.V."/>
            <person name="Szabo L.J."/>
            <person name="Martin F."/>
        </authorList>
    </citation>
    <scope>NUCLEOTIDE SEQUENCE [LARGE SCALE GENOMIC DNA]</scope>
    <source>
        <strain evidence="3">98AG31 / pathotype 3-4-7</strain>
    </source>
</reference>
<dbReference type="InParanoid" id="F4RUB9"/>
<protein>
    <submittedName>
        <fullName evidence="2">Uncharacterized protein</fullName>
    </submittedName>
</protein>
<feature type="transmembrane region" description="Helical" evidence="1">
    <location>
        <begin position="12"/>
        <end position="33"/>
    </location>
</feature>
<dbReference type="HOGENOM" id="CLU_966692_0_0_1"/>
<dbReference type="Proteomes" id="UP000001072">
    <property type="component" value="Unassembled WGS sequence"/>
</dbReference>
<feature type="transmembrane region" description="Helical" evidence="1">
    <location>
        <begin position="45"/>
        <end position="64"/>
    </location>
</feature>